<dbReference type="RefSeq" id="WP_125089998.1">
    <property type="nucleotide sequence ID" value="NZ_RSAA01000008.1"/>
</dbReference>
<comment type="caution">
    <text evidence="4">The sequence shown here is derived from an EMBL/GenBank/DDBJ whole genome shotgun (WGS) entry which is preliminary data.</text>
</comment>
<protein>
    <submittedName>
        <fullName evidence="4">Transcriptional regulator</fullName>
    </submittedName>
</protein>
<name>A0A3R8QC68_9PSEU</name>
<sequence length="565" mass="62364">MEDPNIPAEPRDSSSRAIGTGSGFDCLFQLSIRMFQRRDQAEILRLAMESVPTLGPYRALSAYLQRDQKMIEFVGDEHGPPSELVEQLGALDDEDGSVAVPGATWARAFCLKDSGGRSGYLVVTAKAAPGLDELLLLSALAQQTGAAVANAWLHQSEREHSLQLGRLSDELSVMNQRLQEAVADMQHRQTIHDAFTHIVASDGREHEIATTVHELTGCAVGIEDRFGNLLAWAGPGRPDPYPKPDARREEVLQQAAICDGLTRDRGCVVALARSRHEILGVVVLVVPGPTVRPDVRYTLQHAAMALGLRLSHDRNLAEIELRLRRDLVEDLIAGTNDPSVFARSEAVGHNLHAPHHAVAMRWPGRRTEEKLAAAARKASRKLGMSILLARRPGMVVLFSCGQPDSSFFRAVADGMGTDRGAIGVGGRCESPENFARSFQEALRSLRIRQQSRLSNGITFFDELGIYRILGEGDGGASIEAFVQEWIGSLLEYDRRHHSNLVRTLSQYLECGGNYNATANGLVIHRSTLRYRLRRIREISRIDINEVDNRLNLHVATRAWRILDAT</sequence>
<dbReference type="AlphaFoldDB" id="A0A3R8QC68"/>
<dbReference type="Pfam" id="PF17853">
    <property type="entry name" value="GGDEF_2"/>
    <property type="match status" value="1"/>
</dbReference>
<comment type="similarity">
    <text evidence="1">Belongs to the CdaR family.</text>
</comment>
<evidence type="ECO:0000256" key="1">
    <source>
        <dbReference type="ARBA" id="ARBA00006754"/>
    </source>
</evidence>
<accession>A0A3R8QC68</accession>
<dbReference type="Proteomes" id="UP000274515">
    <property type="component" value="Unassembled WGS sequence"/>
</dbReference>
<organism evidence="4 5">
    <name type="scientific">Saccharopolyspora rhizosphaerae</name>
    <dbReference type="NCBI Taxonomy" id="2492662"/>
    <lineage>
        <taxon>Bacteria</taxon>
        <taxon>Bacillati</taxon>
        <taxon>Actinomycetota</taxon>
        <taxon>Actinomycetes</taxon>
        <taxon>Pseudonocardiales</taxon>
        <taxon>Pseudonocardiaceae</taxon>
        <taxon>Saccharopolyspora</taxon>
    </lineage>
</organism>
<evidence type="ECO:0000259" key="3">
    <source>
        <dbReference type="Pfam" id="PF17853"/>
    </source>
</evidence>
<reference evidence="4 5" key="1">
    <citation type="submission" date="2018-11" db="EMBL/GenBank/DDBJ databases">
        <title>Saccharopolyspora rhizosphaerae sp. nov., an actinomycete isolated from rhizosphere soil in Thailand.</title>
        <authorList>
            <person name="Intra B."/>
            <person name="Euanorasetr J."/>
            <person name="Take A."/>
            <person name="Inahashi Y."/>
            <person name="Mori M."/>
            <person name="Panbangred W."/>
            <person name="Matsumoto A."/>
        </authorList>
    </citation>
    <scope>NUCLEOTIDE SEQUENCE [LARGE SCALE GENOMIC DNA]</scope>
    <source>
        <strain evidence="4 5">H219</strain>
    </source>
</reference>
<gene>
    <name evidence="4" type="ORF">EIL87_10375</name>
</gene>
<dbReference type="EMBL" id="RSAA01000008">
    <property type="protein sequence ID" value="RRO17667.1"/>
    <property type="molecule type" value="Genomic_DNA"/>
</dbReference>
<feature type="domain" description="CdaR GGDEF-like" evidence="3">
    <location>
        <begin position="334"/>
        <end position="447"/>
    </location>
</feature>
<dbReference type="PANTHER" id="PTHR33744:SF1">
    <property type="entry name" value="DNA-BINDING TRANSCRIPTIONAL ACTIVATOR ADER"/>
    <property type="match status" value="1"/>
</dbReference>
<dbReference type="InterPro" id="IPR041522">
    <property type="entry name" value="CdaR_GGDEF"/>
</dbReference>
<proteinExistence type="inferred from homology"/>
<evidence type="ECO:0000313" key="5">
    <source>
        <dbReference type="Proteomes" id="UP000274515"/>
    </source>
</evidence>
<dbReference type="InterPro" id="IPR042070">
    <property type="entry name" value="PucR_C-HTH_sf"/>
</dbReference>
<dbReference type="OrthoDB" id="8026818at2"/>
<dbReference type="Pfam" id="PF13556">
    <property type="entry name" value="HTH_30"/>
    <property type="match status" value="1"/>
</dbReference>
<dbReference type="Gene3D" id="1.10.10.2840">
    <property type="entry name" value="PucR C-terminal helix-turn-helix domain"/>
    <property type="match status" value="1"/>
</dbReference>
<dbReference type="PANTHER" id="PTHR33744">
    <property type="entry name" value="CARBOHYDRATE DIACID REGULATOR"/>
    <property type="match status" value="1"/>
</dbReference>
<feature type="domain" description="PucR C-terminal helix-turn-helix" evidence="2">
    <location>
        <begin position="500"/>
        <end position="558"/>
    </location>
</feature>
<evidence type="ECO:0000259" key="2">
    <source>
        <dbReference type="Pfam" id="PF13556"/>
    </source>
</evidence>
<keyword evidence="5" id="KW-1185">Reference proteome</keyword>
<dbReference type="InterPro" id="IPR051448">
    <property type="entry name" value="CdaR-like_regulators"/>
</dbReference>
<dbReference type="InterPro" id="IPR025736">
    <property type="entry name" value="PucR_C-HTH_dom"/>
</dbReference>
<evidence type="ECO:0000313" key="4">
    <source>
        <dbReference type="EMBL" id="RRO17667.1"/>
    </source>
</evidence>